<reference evidence="6 7" key="1">
    <citation type="journal article" date="2018" name="IMA Fungus">
        <title>IMA Genome-F 9: Draft genome sequence of Annulohypoxylon stygium, Aspergillus mulundensis, Berkeleyomyces basicola (syn. Thielaviopsis basicola), Ceratocystis smalleyi, two Cercospora beticola strains, Coleophoma cylindrospora, Fusarium fracticaudum, Phialophora cf. hyalina, and Morchella septimelata.</title>
        <authorList>
            <person name="Wingfield B.D."/>
            <person name="Bills G.F."/>
            <person name="Dong Y."/>
            <person name="Huang W."/>
            <person name="Nel W.J."/>
            <person name="Swalarsk-Parry B.S."/>
            <person name="Vaghefi N."/>
            <person name="Wilken P.M."/>
            <person name="An Z."/>
            <person name="de Beer Z.W."/>
            <person name="De Vos L."/>
            <person name="Chen L."/>
            <person name="Duong T.A."/>
            <person name="Gao Y."/>
            <person name="Hammerbacher A."/>
            <person name="Kikkert J.R."/>
            <person name="Li Y."/>
            <person name="Li H."/>
            <person name="Li K."/>
            <person name="Li Q."/>
            <person name="Liu X."/>
            <person name="Ma X."/>
            <person name="Naidoo K."/>
            <person name="Pethybridge S.J."/>
            <person name="Sun J."/>
            <person name="Steenkamp E.T."/>
            <person name="van der Nest M.A."/>
            <person name="van Wyk S."/>
            <person name="Wingfield M.J."/>
            <person name="Xiong C."/>
            <person name="Yue Q."/>
            <person name="Zhang X."/>
        </authorList>
    </citation>
    <scope>NUCLEOTIDE SEQUENCE [LARGE SCALE GENOMIC DNA]</scope>
    <source>
        <strain evidence="6 7">BP 5553</strain>
    </source>
</reference>
<dbReference type="OrthoDB" id="275582at2759"/>
<dbReference type="GO" id="GO:0003735">
    <property type="term" value="F:structural constituent of ribosome"/>
    <property type="evidence" value="ECO:0007669"/>
    <property type="project" value="InterPro"/>
</dbReference>
<dbReference type="InterPro" id="IPR012677">
    <property type="entry name" value="Nucleotide-bd_a/b_plait_sf"/>
</dbReference>
<dbReference type="STRING" id="2656787.A0A370TD80"/>
<name>A0A370TD80_9HELO</name>
<dbReference type="RefSeq" id="XP_031866150.1">
    <property type="nucleotide sequence ID" value="XM_032017507.1"/>
</dbReference>
<keyword evidence="3" id="KW-0687">Ribonucleoprotein</keyword>
<sequence>MAAQTVARRAPRLGNKHVFLPNFTLTLLRTPKLPPTFASFIVPLNLNKLDLRDYLWNCYGVPVRGVRSYIQMQKVRQDKPREKRPFPRKWFRPRSIKKMLVEMDQPFVWPEEPKDYDLWDKVTYDAAQKEREDNETQYRPGARELPSSERGTIAEQAKAYLEAKEKWEAKQEDQWEDVGSAVEVEQDVKI</sequence>
<proteinExistence type="inferred from homology"/>
<dbReference type="Pfam" id="PF00276">
    <property type="entry name" value="Ribosomal_L23"/>
    <property type="match status" value="1"/>
</dbReference>
<evidence type="ECO:0000256" key="3">
    <source>
        <dbReference type="ARBA" id="ARBA00023274"/>
    </source>
</evidence>
<dbReference type="Proteomes" id="UP000254866">
    <property type="component" value="Unassembled WGS sequence"/>
</dbReference>
<evidence type="ECO:0000256" key="2">
    <source>
        <dbReference type="ARBA" id="ARBA00022980"/>
    </source>
</evidence>
<dbReference type="GO" id="GO:0032543">
    <property type="term" value="P:mitochondrial translation"/>
    <property type="evidence" value="ECO:0007669"/>
    <property type="project" value="TreeGrafter"/>
</dbReference>
<keyword evidence="7" id="KW-1185">Reference proteome</keyword>
<dbReference type="PANTHER" id="PTHR12059">
    <property type="entry name" value="RIBOSOMAL PROTEIN L23-RELATED"/>
    <property type="match status" value="1"/>
</dbReference>
<dbReference type="SUPFAM" id="SSF54189">
    <property type="entry name" value="Ribosomal proteins S24e, L23 and L15e"/>
    <property type="match status" value="1"/>
</dbReference>
<dbReference type="InterPro" id="IPR013025">
    <property type="entry name" value="Ribosomal_uL23-like"/>
</dbReference>
<evidence type="ECO:0000256" key="4">
    <source>
        <dbReference type="ARBA" id="ARBA00039977"/>
    </source>
</evidence>
<organism evidence="6 7">
    <name type="scientific">Venustampulla echinocandica</name>
    <dbReference type="NCBI Taxonomy" id="2656787"/>
    <lineage>
        <taxon>Eukaryota</taxon>
        <taxon>Fungi</taxon>
        <taxon>Dikarya</taxon>
        <taxon>Ascomycota</taxon>
        <taxon>Pezizomycotina</taxon>
        <taxon>Leotiomycetes</taxon>
        <taxon>Helotiales</taxon>
        <taxon>Pleuroascaceae</taxon>
        <taxon>Venustampulla</taxon>
    </lineage>
</organism>
<dbReference type="InterPro" id="IPR012678">
    <property type="entry name" value="Ribosomal_uL23/eL15/eS24_sf"/>
</dbReference>
<dbReference type="PANTHER" id="PTHR12059:SF5">
    <property type="entry name" value="LARGE RIBOSOMAL SUBUNIT PROTEIN UL23M"/>
    <property type="match status" value="1"/>
</dbReference>
<gene>
    <name evidence="6" type="ORF">BP5553_08884</name>
</gene>
<evidence type="ECO:0000256" key="5">
    <source>
        <dbReference type="SAM" id="MobiDB-lite"/>
    </source>
</evidence>
<keyword evidence="2" id="KW-0689">Ribosomal protein</keyword>
<evidence type="ECO:0000313" key="7">
    <source>
        <dbReference type="Proteomes" id="UP000254866"/>
    </source>
</evidence>
<comment type="similarity">
    <text evidence="1">Belongs to the universal ribosomal protein uL23 family.</text>
</comment>
<dbReference type="AlphaFoldDB" id="A0A370TD80"/>
<dbReference type="EMBL" id="NPIC01000010">
    <property type="protein sequence ID" value="RDL32428.1"/>
    <property type="molecule type" value="Genomic_DNA"/>
</dbReference>
<evidence type="ECO:0000256" key="1">
    <source>
        <dbReference type="ARBA" id="ARBA00006700"/>
    </source>
</evidence>
<accession>A0A370TD80</accession>
<protein>
    <recommendedName>
        <fullName evidence="4">Large ribosomal subunit protein uL23m</fullName>
    </recommendedName>
</protein>
<dbReference type="GeneID" id="43601733"/>
<comment type="caution">
    <text evidence="6">The sequence shown here is derived from an EMBL/GenBank/DDBJ whole genome shotgun (WGS) entry which is preliminary data.</text>
</comment>
<feature type="region of interest" description="Disordered" evidence="5">
    <location>
        <begin position="171"/>
        <end position="190"/>
    </location>
</feature>
<dbReference type="Gene3D" id="3.30.70.330">
    <property type="match status" value="1"/>
</dbReference>
<feature type="region of interest" description="Disordered" evidence="5">
    <location>
        <begin position="129"/>
        <end position="153"/>
    </location>
</feature>
<dbReference type="GO" id="GO:0005762">
    <property type="term" value="C:mitochondrial large ribosomal subunit"/>
    <property type="evidence" value="ECO:0007669"/>
    <property type="project" value="TreeGrafter"/>
</dbReference>
<evidence type="ECO:0000313" key="6">
    <source>
        <dbReference type="EMBL" id="RDL32428.1"/>
    </source>
</evidence>